<dbReference type="InterPro" id="IPR032466">
    <property type="entry name" value="Metal_Hydrolase"/>
</dbReference>
<protein>
    <submittedName>
        <fullName evidence="4">Amidohydrolase family protein</fullName>
    </submittedName>
</protein>
<proteinExistence type="inferred from homology"/>
<feature type="domain" description="Amidohydrolase-related" evidence="3">
    <location>
        <begin position="56"/>
        <end position="441"/>
    </location>
</feature>
<dbReference type="SUPFAM" id="SSF51338">
    <property type="entry name" value="Composite domain of metallo-dependent hydrolases"/>
    <property type="match status" value="1"/>
</dbReference>
<dbReference type="InterPro" id="IPR011059">
    <property type="entry name" value="Metal-dep_hydrolase_composite"/>
</dbReference>
<dbReference type="Gene3D" id="3.20.20.140">
    <property type="entry name" value="Metal-dependent hydrolases"/>
    <property type="match status" value="1"/>
</dbReference>
<keyword evidence="2" id="KW-0378">Hydrolase</keyword>
<dbReference type="InterPro" id="IPR006680">
    <property type="entry name" value="Amidohydro-rel"/>
</dbReference>
<evidence type="ECO:0000313" key="4">
    <source>
        <dbReference type="EMBL" id="NVO57009.1"/>
    </source>
</evidence>
<dbReference type="EMBL" id="JABXWT010000008">
    <property type="protein sequence ID" value="NVO57009.1"/>
    <property type="molecule type" value="Genomic_DNA"/>
</dbReference>
<gene>
    <name evidence="4" type="ORF">HW561_14535</name>
</gene>
<evidence type="ECO:0000256" key="2">
    <source>
        <dbReference type="ARBA" id="ARBA00022801"/>
    </source>
</evidence>
<comment type="caution">
    <text evidence="4">The sequence shown here is derived from an EMBL/GenBank/DDBJ whole genome shotgun (WGS) entry which is preliminary data.</text>
</comment>
<dbReference type="SUPFAM" id="SSF51556">
    <property type="entry name" value="Metallo-dependent hydrolases"/>
    <property type="match status" value="1"/>
</dbReference>
<evidence type="ECO:0000259" key="3">
    <source>
        <dbReference type="Pfam" id="PF01979"/>
    </source>
</evidence>
<dbReference type="InterPro" id="IPR050287">
    <property type="entry name" value="MTA/SAH_deaminase"/>
</dbReference>
<dbReference type="PANTHER" id="PTHR43794">
    <property type="entry name" value="AMINOHYDROLASE SSNA-RELATED"/>
    <property type="match status" value="1"/>
</dbReference>
<dbReference type="RefSeq" id="WP_176866001.1">
    <property type="nucleotide sequence ID" value="NZ_JABXWT010000008.1"/>
</dbReference>
<dbReference type="Gene3D" id="2.30.40.10">
    <property type="entry name" value="Urease, subunit C, domain 1"/>
    <property type="match status" value="1"/>
</dbReference>
<reference evidence="4 5" key="1">
    <citation type="submission" date="2020-06" db="EMBL/GenBank/DDBJ databases">
        <authorList>
            <person name="Cao W.R."/>
        </authorList>
    </citation>
    <scope>NUCLEOTIDE SEQUENCE [LARGE SCALE GENOMIC DNA]</scope>
    <source>
        <strain evidence="4 5">B1Z28</strain>
    </source>
</reference>
<dbReference type="Proteomes" id="UP000630805">
    <property type="component" value="Unassembled WGS sequence"/>
</dbReference>
<sequence length="528" mass="57015">MADMLLWGRWVVVSADDVREDSAVLLRGGRVAEIGKAPEMRARHAGIPEHGGADCTILPGLINAHHHCYGIELVNQKVKDDFLEPWMFCGPSMVGLSPYLSSAHSALRLLKTGVTAVVDMCSAGVTRESGEVRLLEKAQAYRDAGLRAAIAPGERWQNRIVHGAGEEAGFLATLPQNLRDDLARNEAGRARLSPDAYFELMAALVPQGDGLRDFWFGPTGPQWTPDAVLARVAQEAERLDTRIQTHALESFYEGLESQQIRGKHLMQHFADQGILSERLSLAHVVWAGPQDIEELARSGVQVSHNPSSNLRLRSGVAPIADMCGNGVSVALGMDGTTLGGAEDIFTEMRLALALNTPPHRSAKALNARDVLALATQGGARVLGRAHELGQLQLGYCADAVVLDLSRPMSPWCAPDVDPIELIVGRATAADVRDVIVNGALVVAHGTVTGLNETQLLQKLRAELEQSPPDDAALTLARNLRPYLLDWYAHWEQAGTVPVTRYGAPFPMHKTSPLAARTPAPKVKLGEVT</sequence>
<comment type="similarity">
    <text evidence="1">Belongs to the metallo-dependent hydrolases superfamily. ATZ/TRZ family.</text>
</comment>
<dbReference type="Pfam" id="PF01979">
    <property type="entry name" value="Amidohydro_1"/>
    <property type="match status" value="1"/>
</dbReference>
<keyword evidence="5" id="KW-1185">Reference proteome</keyword>
<evidence type="ECO:0000313" key="5">
    <source>
        <dbReference type="Proteomes" id="UP000630805"/>
    </source>
</evidence>
<organism evidence="4 5">
    <name type="scientific">Ruegeria haliotis</name>
    <dbReference type="NCBI Taxonomy" id="2747601"/>
    <lineage>
        <taxon>Bacteria</taxon>
        <taxon>Pseudomonadati</taxon>
        <taxon>Pseudomonadota</taxon>
        <taxon>Alphaproteobacteria</taxon>
        <taxon>Rhodobacterales</taxon>
        <taxon>Roseobacteraceae</taxon>
        <taxon>Ruegeria</taxon>
    </lineage>
</organism>
<accession>A0ABX2PS72</accession>
<evidence type="ECO:0000256" key="1">
    <source>
        <dbReference type="ARBA" id="ARBA00006745"/>
    </source>
</evidence>
<name>A0ABX2PS72_9RHOB</name>
<dbReference type="PANTHER" id="PTHR43794:SF11">
    <property type="entry name" value="AMIDOHYDROLASE-RELATED DOMAIN-CONTAINING PROTEIN"/>
    <property type="match status" value="1"/>
</dbReference>